<dbReference type="InterPro" id="IPR001810">
    <property type="entry name" value="F-box_dom"/>
</dbReference>
<dbReference type="SUPFAM" id="SSF81383">
    <property type="entry name" value="F-box domain"/>
    <property type="match status" value="1"/>
</dbReference>
<feature type="region of interest" description="Disordered" evidence="1">
    <location>
        <begin position="130"/>
        <end position="155"/>
    </location>
</feature>
<dbReference type="Gene3D" id="3.80.10.10">
    <property type="entry name" value="Ribonuclease Inhibitor"/>
    <property type="match status" value="1"/>
</dbReference>
<organism evidence="3 4">
    <name type="scientific">Ephemerocybe angulata</name>
    <dbReference type="NCBI Taxonomy" id="980116"/>
    <lineage>
        <taxon>Eukaryota</taxon>
        <taxon>Fungi</taxon>
        <taxon>Dikarya</taxon>
        <taxon>Basidiomycota</taxon>
        <taxon>Agaricomycotina</taxon>
        <taxon>Agaricomycetes</taxon>
        <taxon>Agaricomycetidae</taxon>
        <taxon>Agaricales</taxon>
        <taxon>Agaricineae</taxon>
        <taxon>Psathyrellaceae</taxon>
        <taxon>Ephemerocybe</taxon>
    </lineage>
</organism>
<gene>
    <name evidence="3" type="ORF">DFP72DRAFT_178200</name>
</gene>
<feature type="compositionally biased region" description="Basic and acidic residues" evidence="1">
    <location>
        <begin position="136"/>
        <end position="146"/>
    </location>
</feature>
<proteinExistence type="predicted"/>
<name>A0A8H6I4D2_9AGAR</name>
<dbReference type="Proteomes" id="UP000521943">
    <property type="component" value="Unassembled WGS sequence"/>
</dbReference>
<dbReference type="InterPro" id="IPR036047">
    <property type="entry name" value="F-box-like_dom_sf"/>
</dbReference>
<accession>A0A8H6I4D2</accession>
<dbReference type="EMBL" id="JACGCI010000018">
    <property type="protein sequence ID" value="KAF6758650.1"/>
    <property type="molecule type" value="Genomic_DNA"/>
</dbReference>
<protein>
    <recommendedName>
        <fullName evidence="2">F-box domain-containing protein</fullName>
    </recommendedName>
</protein>
<dbReference type="AlphaFoldDB" id="A0A8H6I4D2"/>
<reference evidence="3 4" key="1">
    <citation type="submission" date="2020-07" db="EMBL/GenBank/DDBJ databases">
        <title>Comparative genomics of pyrophilous fungi reveals a link between fire events and developmental genes.</title>
        <authorList>
            <consortium name="DOE Joint Genome Institute"/>
            <person name="Steindorff A.S."/>
            <person name="Carver A."/>
            <person name="Calhoun S."/>
            <person name="Stillman K."/>
            <person name="Liu H."/>
            <person name="Lipzen A."/>
            <person name="Pangilinan J."/>
            <person name="Labutti K."/>
            <person name="Bruns T.D."/>
            <person name="Grigoriev I.V."/>
        </authorList>
    </citation>
    <scope>NUCLEOTIDE SEQUENCE [LARGE SCALE GENOMIC DNA]</scope>
    <source>
        <strain evidence="3 4">CBS 144469</strain>
    </source>
</reference>
<dbReference type="InterPro" id="IPR032675">
    <property type="entry name" value="LRR_dom_sf"/>
</dbReference>
<evidence type="ECO:0000313" key="4">
    <source>
        <dbReference type="Proteomes" id="UP000521943"/>
    </source>
</evidence>
<comment type="caution">
    <text evidence="3">The sequence shown here is derived from an EMBL/GenBank/DDBJ whole genome shotgun (WGS) entry which is preliminary data.</text>
</comment>
<dbReference type="OrthoDB" id="2635672at2759"/>
<feature type="domain" description="F-box" evidence="2">
    <location>
        <begin position="18"/>
        <end position="54"/>
    </location>
</feature>
<evidence type="ECO:0000313" key="3">
    <source>
        <dbReference type="EMBL" id="KAF6758650.1"/>
    </source>
</evidence>
<dbReference type="CDD" id="cd09917">
    <property type="entry name" value="F-box_SF"/>
    <property type="match status" value="1"/>
</dbReference>
<evidence type="ECO:0000256" key="1">
    <source>
        <dbReference type="SAM" id="MobiDB-lite"/>
    </source>
</evidence>
<sequence>MSTSYRRAAREQLPHETTVTIPDLPPELVLLLCTFLPDDDLYRIAFACKRLHHLALPVYLGRYGCDDEFIFDSLLSPDVMQALRSALYTPRLKRLVYTCRVGKGHQQGEDLRELLEMVEIEDFRLQPGAASVNQKGRAEDQLRQEPDEPEEEGMTTEAAKQWIGVLDGLIAKARCRCLTAEMDSNQRSVESIEEGIVREYYRPHNIVRNTIARWFTPRTRHLEEFRVHSTSLFHTGLLQWTLGTLRAPSLTSVSFSQLHHFAPETWAILLPCITIPNLQHLSINLCAIATTDLYAFLARHPAITELNFGRNLLPPDMKATMPSTLLPTLDTLSGPPDYIVALLSTRPFGTITTVRVVYRAKRASQFTLDAVNHDLAPVCLRLKSVPSVALAVSFEAGDVDWVLGARAPDANQNGLSSAQGSSSSSTMQHSVSFVASCVTKVEFEANVYVLPLSIVFSLPKWLGGFARIKVFMLRTLASGARRGVSGDFAEQRKIMNIDTAPWQVDQFTAAFLQAVVKHCPGLRRVEVDGKEVEVPGPRADIVRLR</sequence>
<evidence type="ECO:0000259" key="2">
    <source>
        <dbReference type="PROSITE" id="PS50181"/>
    </source>
</evidence>
<dbReference type="SUPFAM" id="SSF52047">
    <property type="entry name" value="RNI-like"/>
    <property type="match status" value="1"/>
</dbReference>
<dbReference type="PROSITE" id="PS50181">
    <property type="entry name" value="FBOX"/>
    <property type="match status" value="1"/>
</dbReference>
<keyword evidence="4" id="KW-1185">Reference proteome</keyword>